<accession>A0A2I0KZW7</accession>
<organism evidence="1 2">
    <name type="scientific">Punica granatum</name>
    <name type="common">Pomegranate</name>
    <dbReference type="NCBI Taxonomy" id="22663"/>
    <lineage>
        <taxon>Eukaryota</taxon>
        <taxon>Viridiplantae</taxon>
        <taxon>Streptophyta</taxon>
        <taxon>Embryophyta</taxon>
        <taxon>Tracheophyta</taxon>
        <taxon>Spermatophyta</taxon>
        <taxon>Magnoliopsida</taxon>
        <taxon>eudicotyledons</taxon>
        <taxon>Gunneridae</taxon>
        <taxon>Pentapetalae</taxon>
        <taxon>rosids</taxon>
        <taxon>malvids</taxon>
        <taxon>Myrtales</taxon>
        <taxon>Lythraceae</taxon>
        <taxon>Punica</taxon>
    </lineage>
</organism>
<dbReference type="AlphaFoldDB" id="A0A2I0KZW7"/>
<dbReference type="EMBL" id="PGOL01000249">
    <property type="protein sequence ID" value="PKI73880.1"/>
    <property type="molecule type" value="Genomic_DNA"/>
</dbReference>
<proteinExistence type="predicted"/>
<name>A0A2I0KZW7_PUNGR</name>
<keyword evidence="2" id="KW-1185">Reference proteome</keyword>
<comment type="caution">
    <text evidence="1">The sequence shown here is derived from an EMBL/GenBank/DDBJ whole genome shotgun (WGS) entry which is preliminary data.</text>
</comment>
<dbReference type="Proteomes" id="UP000233551">
    <property type="component" value="Unassembled WGS sequence"/>
</dbReference>
<evidence type="ECO:0000313" key="2">
    <source>
        <dbReference type="Proteomes" id="UP000233551"/>
    </source>
</evidence>
<sequence length="131" mass="14232">MWSIFAYTLSRALKHPPSTIDLESGSSSVLGTIYYLSSKKLTGALQVPDLKNDDSVTHAFGRCCSKDGSPIITIFMRGHVQTGDTEAMPGNLKDIPYAMVKPERPEGKNFVATVKSEGALKVGDFDNYAVM</sequence>
<gene>
    <name evidence="1" type="ORF">CRG98_005750</name>
</gene>
<reference evidence="1 2" key="1">
    <citation type="submission" date="2017-11" db="EMBL/GenBank/DDBJ databases">
        <title>De-novo sequencing of pomegranate (Punica granatum L.) genome.</title>
        <authorList>
            <person name="Akparov Z."/>
            <person name="Amiraslanov A."/>
            <person name="Hajiyeva S."/>
            <person name="Abbasov M."/>
            <person name="Kaur K."/>
            <person name="Hamwieh A."/>
            <person name="Solovyev V."/>
            <person name="Salamov A."/>
            <person name="Braich B."/>
            <person name="Kosarev P."/>
            <person name="Mahmoud A."/>
            <person name="Hajiyev E."/>
            <person name="Babayeva S."/>
            <person name="Izzatullayeva V."/>
            <person name="Mammadov A."/>
            <person name="Mammadov A."/>
            <person name="Sharifova S."/>
            <person name="Ojaghi J."/>
            <person name="Eynullazada K."/>
            <person name="Bayramov B."/>
            <person name="Abdulazimova A."/>
            <person name="Shahmuradov I."/>
        </authorList>
    </citation>
    <scope>NUCLEOTIDE SEQUENCE [LARGE SCALE GENOMIC DNA]</scope>
    <source>
        <strain evidence="2">cv. AG2017</strain>
        <tissue evidence="1">Leaf</tissue>
    </source>
</reference>
<protein>
    <submittedName>
        <fullName evidence="1">Uncharacterized protein</fullName>
    </submittedName>
</protein>
<evidence type="ECO:0000313" key="1">
    <source>
        <dbReference type="EMBL" id="PKI73880.1"/>
    </source>
</evidence>